<evidence type="ECO:0000313" key="1">
    <source>
        <dbReference type="Proteomes" id="UP000887576"/>
    </source>
</evidence>
<reference evidence="2" key="1">
    <citation type="submission" date="2022-11" db="UniProtKB">
        <authorList>
            <consortium name="WormBaseParasite"/>
        </authorList>
    </citation>
    <scope>IDENTIFICATION</scope>
</reference>
<protein>
    <submittedName>
        <fullName evidence="2">Uncharacterized protein</fullName>
    </submittedName>
</protein>
<sequence length="139" mass="15641">MSSHTVRANEASVMRNLANSNGTRETPPRFRFVKIKEDPVSPVTLNQPKAALAFEPRVHSNVPVPAVKNYRFVKIKEELVPVDINSNGEIGATRSSSDSSTNSDRTSKRVVKTCHRRLTPIPPRKESWKDCRWPLPPKV</sequence>
<evidence type="ECO:0000313" key="2">
    <source>
        <dbReference type="WBParaSite" id="JU765_v2.g19510.t1"/>
    </source>
</evidence>
<name>A0AC34QUM2_9BILA</name>
<organism evidence="1 2">
    <name type="scientific">Panagrolaimus sp. JU765</name>
    <dbReference type="NCBI Taxonomy" id="591449"/>
    <lineage>
        <taxon>Eukaryota</taxon>
        <taxon>Metazoa</taxon>
        <taxon>Ecdysozoa</taxon>
        <taxon>Nematoda</taxon>
        <taxon>Chromadorea</taxon>
        <taxon>Rhabditida</taxon>
        <taxon>Tylenchina</taxon>
        <taxon>Panagrolaimomorpha</taxon>
        <taxon>Panagrolaimoidea</taxon>
        <taxon>Panagrolaimidae</taxon>
        <taxon>Panagrolaimus</taxon>
    </lineage>
</organism>
<accession>A0AC34QUM2</accession>
<dbReference type="WBParaSite" id="JU765_v2.g19510.t1">
    <property type="protein sequence ID" value="JU765_v2.g19510.t1"/>
    <property type="gene ID" value="JU765_v2.g19510"/>
</dbReference>
<dbReference type="Proteomes" id="UP000887576">
    <property type="component" value="Unplaced"/>
</dbReference>
<proteinExistence type="predicted"/>